<gene>
    <name evidence="2" type="ORF">GCM10007852_05300</name>
</gene>
<accession>A0AA37SUS8</accession>
<feature type="compositionally biased region" description="Polar residues" evidence="1">
    <location>
        <begin position="123"/>
        <end position="136"/>
    </location>
</feature>
<dbReference type="EMBL" id="BSOT01000005">
    <property type="protein sequence ID" value="GLR69622.1"/>
    <property type="molecule type" value="Genomic_DNA"/>
</dbReference>
<evidence type="ECO:0000313" key="3">
    <source>
        <dbReference type="Proteomes" id="UP001156601"/>
    </source>
</evidence>
<proteinExistence type="predicted"/>
<reference evidence="2" key="2">
    <citation type="submission" date="2023-01" db="EMBL/GenBank/DDBJ databases">
        <title>Draft genome sequence of Agaribacter marinus strain NBRC 110023.</title>
        <authorList>
            <person name="Sun Q."/>
            <person name="Mori K."/>
        </authorList>
    </citation>
    <scope>NUCLEOTIDE SEQUENCE</scope>
    <source>
        <strain evidence="2">NBRC 110023</strain>
    </source>
</reference>
<name>A0AA37SUS8_9ALTE</name>
<dbReference type="AlphaFoldDB" id="A0AA37SUS8"/>
<keyword evidence="3" id="KW-1185">Reference proteome</keyword>
<organism evidence="2 3">
    <name type="scientific">Agaribacter marinus</name>
    <dbReference type="NCBI Taxonomy" id="1431249"/>
    <lineage>
        <taxon>Bacteria</taxon>
        <taxon>Pseudomonadati</taxon>
        <taxon>Pseudomonadota</taxon>
        <taxon>Gammaproteobacteria</taxon>
        <taxon>Alteromonadales</taxon>
        <taxon>Alteromonadaceae</taxon>
        <taxon>Agaribacter</taxon>
    </lineage>
</organism>
<dbReference type="RefSeq" id="WP_284215944.1">
    <property type="nucleotide sequence ID" value="NZ_BSOT01000005.1"/>
</dbReference>
<reference evidence="2" key="1">
    <citation type="journal article" date="2014" name="Int. J. Syst. Evol. Microbiol.">
        <title>Complete genome sequence of Corynebacterium casei LMG S-19264T (=DSM 44701T), isolated from a smear-ripened cheese.</title>
        <authorList>
            <consortium name="US DOE Joint Genome Institute (JGI-PGF)"/>
            <person name="Walter F."/>
            <person name="Albersmeier A."/>
            <person name="Kalinowski J."/>
            <person name="Ruckert C."/>
        </authorList>
    </citation>
    <scope>NUCLEOTIDE SEQUENCE</scope>
    <source>
        <strain evidence="2">NBRC 110023</strain>
    </source>
</reference>
<comment type="caution">
    <text evidence="2">The sequence shown here is derived from an EMBL/GenBank/DDBJ whole genome shotgun (WGS) entry which is preliminary data.</text>
</comment>
<evidence type="ECO:0000256" key="1">
    <source>
        <dbReference type="SAM" id="MobiDB-lite"/>
    </source>
</evidence>
<protein>
    <submittedName>
        <fullName evidence="2">Uncharacterized protein</fullName>
    </submittedName>
</protein>
<sequence length="281" mass="31729">MLILNYAHYLLKDIDIGKHNVDRTPPRAQDSAWYKKHLLISLVTHMLISLCVLLVPSIKSKDITRIKRQAEPVKSYLTVMPRPTIDKEIQSSPRVAEQQRYALETDTSKLNTETNDDAKRALSSESSDIATPTMEQSNLAESKQIVAAAAQIVPEPILKVIDEASTNEPHEFSVTIDKRSIADAVRDYQIQLDAETISAIAKDASMVYQQKKLSPNIDTSVKPTEELMQARRRRIEVDCSRSIKKVFANISSLTGGRVECRTSNAFQQFIDKRLYKGEEKE</sequence>
<dbReference type="Proteomes" id="UP001156601">
    <property type="component" value="Unassembled WGS sequence"/>
</dbReference>
<evidence type="ECO:0000313" key="2">
    <source>
        <dbReference type="EMBL" id="GLR69622.1"/>
    </source>
</evidence>
<feature type="region of interest" description="Disordered" evidence="1">
    <location>
        <begin position="104"/>
        <end position="136"/>
    </location>
</feature>